<reference evidence="3 4" key="1">
    <citation type="submission" date="2016-10" db="EMBL/GenBank/DDBJ databases">
        <authorList>
            <person name="de Groot N.N."/>
        </authorList>
    </citation>
    <scope>NUCLEOTIDE SEQUENCE [LARGE SCALE GENOMIC DNA]</scope>
    <source>
        <strain evidence="3 4">DSM 44468</strain>
    </source>
</reference>
<gene>
    <name evidence="3" type="ORF">SAMN05421835_10138</name>
</gene>
<evidence type="ECO:0008006" key="5">
    <source>
        <dbReference type="Google" id="ProtNLM"/>
    </source>
</evidence>
<dbReference type="EMBL" id="FORP01000001">
    <property type="protein sequence ID" value="SFI56826.1"/>
    <property type="molecule type" value="Genomic_DNA"/>
</dbReference>
<dbReference type="STRING" id="115433.SAMN05421835_10138"/>
<evidence type="ECO:0000313" key="3">
    <source>
        <dbReference type="EMBL" id="SFI56826.1"/>
    </source>
</evidence>
<feature type="chain" id="PRO_5039265920" description="Subtilisin inhibitor-like" evidence="2">
    <location>
        <begin position="25"/>
        <end position="136"/>
    </location>
</feature>
<proteinExistence type="predicted"/>
<dbReference type="RefSeq" id="WP_245782806.1">
    <property type="nucleotide sequence ID" value="NZ_CBDQZW010000042.1"/>
</dbReference>
<sequence>MSGKFVLRSTGSVAVCLFTLSACGGQEAPPAPPSGGGEAQAVLASPPAEDVQCGTVPSADGTQAKVIIREGAVECAEAVTLLTQYFARVTPAAAASPDGAGPIAIEPWTCGSEPGSVVTATCSTEDGREVAAEPAR</sequence>
<keyword evidence="4" id="KW-1185">Reference proteome</keyword>
<keyword evidence="2" id="KW-0732">Signal</keyword>
<evidence type="ECO:0000256" key="2">
    <source>
        <dbReference type="SAM" id="SignalP"/>
    </source>
</evidence>
<accession>A0A1I3J9N9</accession>
<protein>
    <recommendedName>
        <fullName evidence="5">Subtilisin inhibitor-like</fullName>
    </recommendedName>
</protein>
<dbReference type="PROSITE" id="PS51257">
    <property type="entry name" value="PROKAR_LIPOPROTEIN"/>
    <property type="match status" value="1"/>
</dbReference>
<dbReference type="AlphaFoldDB" id="A0A1I3J9N9"/>
<evidence type="ECO:0000256" key="1">
    <source>
        <dbReference type="SAM" id="MobiDB-lite"/>
    </source>
</evidence>
<organism evidence="3 4">
    <name type="scientific">Amycolatopsis sacchari</name>
    <dbReference type="NCBI Taxonomy" id="115433"/>
    <lineage>
        <taxon>Bacteria</taxon>
        <taxon>Bacillati</taxon>
        <taxon>Actinomycetota</taxon>
        <taxon>Actinomycetes</taxon>
        <taxon>Pseudonocardiales</taxon>
        <taxon>Pseudonocardiaceae</taxon>
        <taxon>Amycolatopsis</taxon>
    </lineage>
</organism>
<name>A0A1I3J9N9_9PSEU</name>
<feature type="signal peptide" evidence="2">
    <location>
        <begin position="1"/>
        <end position="24"/>
    </location>
</feature>
<dbReference type="Proteomes" id="UP000199025">
    <property type="component" value="Unassembled WGS sequence"/>
</dbReference>
<feature type="region of interest" description="Disordered" evidence="1">
    <location>
        <begin position="27"/>
        <end position="51"/>
    </location>
</feature>
<evidence type="ECO:0000313" key="4">
    <source>
        <dbReference type="Proteomes" id="UP000199025"/>
    </source>
</evidence>